<keyword evidence="1" id="KW-0238">DNA-binding</keyword>
<accession>A0A164A2F1</accession>
<reference evidence="3 4" key="1">
    <citation type="submission" date="2016-01" db="EMBL/GenBank/DDBJ databases">
        <title>Whole genome sequencing of Myroides marinus L41.</title>
        <authorList>
            <person name="Hong K.W."/>
        </authorList>
    </citation>
    <scope>NUCLEOTIDE SEQUENCE [LARGE SCALE GENOMIC DNA]</scope>
    <source>
        <strain evidence="3 4">L41</strain>
    </source>
</reference>
<dbReference type="PANTHER" id="PTHR46558:SF11">
    <property type="entry name" value="HTH-TYPE TRANSCRIPTIONAL REGULATOR XRE"/>
    <property type="match status" value="1"/>
</dbReference>
<feature type="domain" description="HTH cro/C1-type" evidence="2">
    <location>
        <begin position="13"/>
        <end position="67"/>
    </location>
</feature>
<keyword evidence="4" id="KW-1185">Reference proteome</keyword>
<dbReference type="AlphaFoldDB" id="A0A164A2F1"/>
<name>A0A164A2F1_9FLAO</name>
<dbReference type="SMART" id="SM00530">
    <property type="entry name" value="HTH_XRE"/>
    <property type="match status" value="1"/>
</dbReference>
<evidence type="ECO:0000259" key="2">
    <source>
        <dbReference type="PROSITE" id="PS50943"/>
    </source>
</evidence>
<dbReference type="Pfam" id="PF01381">
    <property type="entry name" value="HTH_3"/>
    <property type="match status" value="1"/>
</dbReference>
<evidence type="ECO:0000313" key="4">
    <source>
        <dbReference type="Proteomes" id="UP000076630"/>
    </source>
</evidence>
<sequence>MEIGNNIQFSNNLRFVRYKANLSQQKVSDKLCITRARYSKYEEGASEPPFFVLIKISKYFNVSIDDLLLSDLRKHKQV</sequence>
<dbReference type="RefSeq" id="WP_038986909.1">
    <property type="nucleotide sequence ID" value="NZ_JWJO01000037.1"/>
</dbReference>
<dbReference type="EMBL" id="LQNU01000041">
    <property type="protein sequence ID" value="KZE82871.1"/>
    <property type="molecule type" value="Genomic_DNA"/>
</dbReference>
<dbReference type="Proteomes" id="UP000076630">
    <property type="component" value="Unassembled WGS sequence"/>
</dbReference>
<gene>
    <name evidence="3" type="ORF">AV926_04805</name>
</gene>
<comment type="caution">
    <text evidence="3">The sequence shown here is derived from an EMBL/GenBank/DDBJ whole genome shotgun (WGS) entry which is preliminary data.</text>
</comment>
<dbReference type="CDD" id="cd00093">
    <property type="entry name" value="HTH_XRE"/>
    <property type="match status" value="1"/>
</dbReference>
<dbReference type="PANTHER" id="PTHR46558">
    <property type="entry name" value="TRACRIPTIONAL REGULATORY PROTEIN-RELATED-RELATED"/>
    <property type="match status" value="1"/>
</dbReference>
<dbReference type="InterPro" id="IPR001387">
    <property type="entry name" value="Cro/C1-type_HTH"/>
</dbReference>
<dbReference type="Gene3D" id="1.10.260.40">
    <property type="entry name" value="lambda repressor-like DNA-binding domains"/>
    <property type="match status" value="1"/>
</dbReference>
<protein>
    <recommendedName>
        <fullName evidence="2">HTH cro/C1-type domain-containing protein</fullName>
    </recommendedName>
</protein>
<organism evidence="3 4">
    <name type="scientific">Myroides marinus</name>
    <dbReference type="NCBI Taxonomy" id="703342"/>
    <lineage>
        <taxon>Bacteria</taxon>
        <taxon>Pseudomonadati</taxon>
        <taxon>Bacteroidota</taxon>
        <taxon>Flavobacteriia</taxon>
        <taxon>Flavobacteriales</taxon>
        <taxon>Flavobacteriaceae</taxon>
        <taxon>Myroides</taxon>
    </lineage>
</organism>
<dbReference type="SUPFAM" id="SSF47413">
    <property type="entry name" value="lambda repressor-like DNA-binding domains"/>
    <property type="match status" value="1"/>
</dbReference>
<dbReference type="OrthoDB" id="2627663at2"/>
<dbReference type="GO" id="GO:0003677">
    <property type="term" value="F:DNA binding"/>
    <property type="evidence" value="ECO:0007669"/>
    <property type="project" value="UniProtKB-KW"/>
</dbReference>
<dbReference type="InterPro" id="IPR010982">
    <property type="entry name" value="Lambda_DNA-bd_dom_sf"/>
</dbReference>
<dbReference type="PROSITE" id="PS50943">
    <property type="entry name" value="HTH_CROC1"/>
    <property type="match status" value="1"/>
</dbReference>
<evidence type="ECO:0000256" key="1">
    <source>
        <dbReference type="ARBA" id="ARBA00023125"/>
    </source>
</evidence>
<evidence type="ECO:0000313" key="3">
    <source>
        <dbReference type="EMBL" id="KZE82871.1"/>
    </source>
</evidence>
<proteinExistence type="predicted"/>